<comment type="caution">
    <text evidence="1">The sequence shown here is derived from an EMBL/GenBank/DDBJ whole genome shotgun (WGS) entry which is preliminary data.</text>
</comment>
<dbReference type="Proteomes" id="UP001595621">
    <property type="component" value="Unassembled WGS sequence"/>
</dbReference>
<evidence type="ECO:0000313" key="1">
    <source>
        <dbReference type="EMBL" id="MFC3140803.1"/>
    </source>
</evidence>
<organism evidence="1 2">
    <name type="scientific">Shewanella submarina</name>
    <dbReference type="NCBI Taxonomy" id="2016376"/>
    <lineage>
        <taxon>Bacteria</taxon>
        <taxon>Pseudomonadati</taxon>
        <taxon>Pseudomonadota</taxon>
        <taxon>Gammaproteobacteria</taxon>
        <taxon>Alteromonadales</taxon>
        <taxon>Shewanellaceae</taxon>
        <taxon>Shewanella</taxon>
    </lineage>
</organism>
<sequence>MNQLSKSQIKGATSLSGDELENVYRRVNQIIDAGNNFAASNGEWQQQLVDTIKKLERQLKNTPLSFQEMVLKSEADFISTNGDKAKTSLGEMVGDGLDGLKRMLDISQTITSPFRDVRDFVLTRLIQEYGKEQWFKALVAEILELSPDATRKAIARHKDKLHSPLLLLRGGVETECFFRKK</sequence>
<reference evidence="2" key="1">
    <citation type="journal article" date="2019" name="Int. J. Syst. Evol. Microbiol.">
        <title>The Global Catalogue of Microorganisms (GCM) 10K type strain sequencing project: providing services to taxonomists for standard genome sequencing and annotation.</title>
        <authorList>
            <consortium name="The Broad Institute Genomics Platform"/>
            <consortium name="The Broad Institute Genome Sequencing Center for Infectious Disease"/>
            <person name="Wu L."/>
            <person name="Ma J."/>
        </authorList>
    </citation>
    <scope>NUCLEOTIDE SEQUENCE [LARGE SCALE GENOMIC DNA]</scope>
    <source>
        <strain evidence="2">KCTC 52277</strain>
    </source>
</reference>
<proteinExistence type="predicted"/>
<gene>
    <name evidence="1" type="ORF">ACFOE0_21850</name>
</gene>
<keyword evidence="2" id="KW-1185">Reference proteome</keyword>
<evidence type="ECO:0000313" key="2">
    <source>
        <dbReference type="Proteomes" id="UP001595621"/>
    </source>
</evidence>
<name>A0ABV7GJC5_9GAMM</name>
<protein>
    <submittedName>
        <fullName evidence="1">Uncharacterized protein</fullName>
    </submittedName>
</protein>
<accession>A0ABV7GJC5</accession>
<dbReference type="EMBL" id="JBHRTD010000018">
    <property type="protein sequence ID" value="MFC3140803.1"/>
    <property type="molecule type" value="Genomic_DNA"/>
</dbReference>
<dbReference type="RefSeq" id="WP_248934644.1">
    <property type="nucleotide sequence ID" value="NZ_JAKILF010000001.1"/>
</dbReference>